<keyword evidence="1" id="KW-1133">Transmembrane helix</keyword>
<evidence type="ECO:0000313" key="3">
    <source>
        <dbReference type="EMBL" id="KKQ01979.1"/>
    </source>
</evidence>
<dbReference type="STRING" id="1618480.US11_C0002G0038"/>
<feature type="transmembrane region" description="Helical" evidence="1">
    <location>
        <begin position="222"/>
        <end position="241"/>
    </location>
</feature>
<feature type="transmembrane region" description="Helical" evidence="1">
    <location>
        <begin position="107"/>
        <end position="126"/>
    </location>
</feature>
<feature type="transmembrane region" description="Helical" evidence="1">
    <location>
        <begin position="348"/>
        <end position="364"/>
    </location>
</feature>
<feature type="transmembrane region" description="Helical" evidence="1">
    <location>
        <begin position="138"/>
        <end position="171"/>
    </location>
</feature>
<dbReference type="EMBL" id="LBRS01000002">
    <property type="protein sequence ID" value="KKQ01979.1"/>
    <property type="molecule type" value="Genomic_DNA"/>
</dbReference>
<organism evidence="3 4">
    <name type="scientific">Candidatus Roizmanbacteria bacterium GW2011_GWA2_36_23</name>
    <dbReference type="NCBI Taxonomy" id="1618480"/>
    <lineage>
        <taxon>Bacteria</taxon>
        <taxon>Candidatus Roizmaniibacteriota</taxon>
    </lineage>
</organism>
<evidence type="ECO:0000313" key="4">
    <source>
        <dbReference type="Proteomes" id="UP000034344"/>
    </source>
</evidence>
<feature type="transmembrane region" description="Helical" evidence="1">
    <location>
        <begin position="320"/>
        <end position="336"/>
    </location>
</feature>
<dbReference type="InterPro" id="IPR038731">
    <property type="entry name" value="RgtA/B/C-like"/>
</dbReference>
<comment type="caution">
    <text evidence="3">The sequence shown here is derived from an EMBL/GenBank/DDBJ whole genome shotgun (WGS) entry which is preliminary data.</text>
</comment>
<dbReference type="Pfam" id="PF13231">
    <property type="entry name" value="PMT_2"/>
    <property type="match status" value="1"/>
</dbReference>
<keyword evidence="1" id="KW-0472">Membrane</keyword>
<feature type="transmembrane region" description="Helical" evidence="1">
    <location>
        <begin position="286"/>
        <end position="308"/>
    </location>
</feature>
<feature type="transmembrane region" description="Helical" evidence="1">
    <location>
        <begin position="371"/>
        <end position="390"/>
    </location>
</feature>
<gene>
    <name evidence="3" type="ORF">US11_C0002G0038</name>
</gene>
<reference evidence="3 4" key="1">
    <citation type="journal article" date="2015" name="Nature">
        <title>rRNA introns, odd ribosomes, and small enigmatic genomes across a large radiation of phyla.</title>
        <authorList>
            <person name="Brown C.T."/>
            <person name="Hug L.A."/>
            <person name="Thomas B.C."/>
            <person name="Sharon I."/>
            <person name="Castelle C.J."/>
            <person name="Singh A."/>
            <person name="Wilkins M.J."/>
            <person name="Williams K.H."/>
            <person name="Banfield J.F."/>
        </authorList>
    </citation>
    <scope>NUCLEOTIDE SEQUENCE [LARGE SCALE GENOMIC DNA]</scope>
</reference>
<protein>
    <recommendedName>
        <fullName evidence="2">Glycosyltransferase RgtA/B/C/D-like domain-containing protein</fullName>
    </recommendedName>
</protein>
<evidence type="ECO:0000259" key="2">
    <source>
        <dbReference type="Pfam" id="PF13231"/>
    </source>
</evidence>
<sequence>MPKSNSKKKESIIPRKQFSVWKLLLKLSCLVLIIFSIYFASWFALHGDIVFHTDIARDFLLVEDIVKNKPITLIGPRSGGIPGVFHGPLWMYLNLPAFIMGGGNPAAVSWFWVLLYTVNVFIVYQVGKKIFNEEVGWISAALTSIVSAFSVPGMFNPFGAVMLAPMFLYFIFRYFKDNNWKDLVLALLMLGLMIQFQMAFAGPILILLLPILGFKIITNRKLLHIFSLLVILIPVSTFILFDLKHQFLQTRSVINYVSGKETTGQTDKPFDAVLRERVLSMKTDGIGFVTKGNIWLYYLTLAGFLYAVYKSWKNKQNDRLMIYGLFAYFYIGYWLMTTMYKGVMWGYYYWPFLTWVILIFASLSEHIDKRLFYPAVLVLAVFLLRSEVMANYKDPGYFGRDGSSWRFHYQAAKKIYDDAPSEFGYYIFTADQFGYSSRYAMNYTQNLFNNKKAYPYEKKKITYLLIAPSDNPTISDDWWKAEKVRVNSSPVKVMKFKDNNFRIEKYELSDKEIANKSDENLIHTLIFR</sequence>
<feature type="transmembrane region" description="Helical" evidence="1">
    <location>
        <begin position="20"/>
        <end position="45"/>
    </location>
</feature>
<feature type="domain" description="Glycosyltransferase RgtA/B/C/D-like" evidence="2">
    <location>
        <begin position="99"/>
        <end position="239"/>
    </location>
</feature>
<feature type="transmembrane region" description="Helical" evidence="1">
    <location>
        <begin position="183"/>
        <end position="210"/>
    </location>
</feature>
<proteinExistence type="predicted"/>
<dbReference type="Proteomes" id="UP000034344">
    <property type="component" value="Unassembled WGS sequence"/>
</dbReference>
<name>A0A0G0GQ97_9BACT</name>
<evidence type="ECO:0000256" key="1">
    <source>
        <dbReference type="SAM" id="Phobius"/>
    </source>
</evidence>
<dbReference type="AlphaFoldDB" id="A0A0G0GQ97"/>
<keyword evidence="1" id="KW-0812">Transmembrane</keyword>
<accession>A0A0G0GQ97</accession>